<dbReference type="SUPFAM" id="SSF51735">
    <property type="entry name" value="NAD(P)-binding Rossmann-fold domains"/>
    <property type="match status" value="1"/>
</dbReference>
<reference evidence="4 5" key="1">
    <citation type="submission" date="2019-10" db="EMBL/GenBank/DDBJ databases">
        <title>Draft whole-genome sequence of the purple nonsulfur photosynthetic bacterium Roseospira navarrensis DSM 15114.</title>
        <authorList>
            <person name="Kyndt J.A."/>
            <person name="Meyer T.E."/>
        </authorList>
    </citation>
    <scope>NUCLEOTIDE SEQUENCE [LARGE SCALE GENOMIC DNA]</scope>
    <source>
        <strain evidence="4 5">DSM 15114</strain>
    </source>
</reference>
<keyword evidence="5" id="KW-1185">Reference proteome</keyword>
<evidence type="ECO:0000259" key="3">
    <source>
        <dbReference type="Pfam" id="PF01370"/>
    </source>
</evidence>
<dbReference type="EMBL" id="WIVE01000042">
    <property type="protein sequence ID" value="MQX37420.1"/>
    <property type="molecule type" value="Genomic_DNA"/>
</dbReference>
<protein>
    <submittedName>
        <fullName evidence="4">NAD-dependent epimerase/dehydratase family protein</fullName>
    </submittedName>
</protein>
<dbReference type="PANTHER" id="PTHR43000">
    <property type="entry name" value="DTDP-D-GLUCOSE 4,6-DEHYDRATASE-RELATED"/>
    <property type="match status" value="1"/>
</dbReference>
<sequence length="329" mass="35872">MSTPLTLVTGGTGFLGAALVRRLVADGERVRVLDNNWRGRPRRLGDAADAIDLVVADIRDPEAVKAATAGVDRVVHMSAVNGTRFFYEQPELVIDVAVRGILNVIDACRAHGVDDLVVASSSEAYQSPQQIPTPEDVPLVVPDVLNTRYSYGGSKLASELIALNYALEGPTRTIVFRPHNVYGPDMGWEHVIPEITSRAMQAIAAAPDDGPVPFEIHGDGQQTRAFIHVDDFTDGLLVAIRKGEPRNVYHIGNPDEVRIADLTRQVFAVFGREPDLRSRPAPAGETRRRCPDIAKLRALGFTPSVPLAQGLPPVVQWYRDHQDLRSSSA</sequence>
<dbReference type="Pfam" id="PF01370">
    <property type="entry name" value="Epimerase"/>
    <property type="match status" value="1"/>
</dbReference>
<dbReference type="Gene3D" id="3.40.50.720">
    <property type="entry name" value="NAD(P)-binding Rossmann-like Domain"/>
    <property type="match status" value="1"/>
</dbReference>
<dbReference type="Proteomes" id="UP000434582">
    <property type="component" value="Unassembled WGS sequence"/>
</dbReference>
<proteinExistence type="inferred from homology"/>
<comment type="pathway">
    <text evidence="1">Bacterial outer membrane biogenesis; LPS O-antigen biosynthesis.</text>
</comment>
<dbReference type="OrthoDB" id="9801785at2"/>
<dbReference type="RefSeq" id="WP_153344881.1">
    <property type="nucleotide sequence ID" value="NZ_WIVE01000042.1"/>
</dbReference>
<organism evidence="4 5">
    <name type="scientific">Roseospira navarrensis</name>
    <dbReference type="NCBI Taxonomy" id="140058"/>
    <lineage>
        <taxon>Bacteria</taxon>
        <taxon>Pseudomonadati</taxon>
        <taxon>Pseudomonadota</taxon>
        <taxon>Alphaproteobacteria</taxon>
        <taxon>Rhodospirillales</taxon>
        <taxon>Rhodospirillaceae</taxon>
        <taxon>Roseospira</taxon>
    </lineage>
</organism>
<dbReference type="InterPro" id="IPR036291">
    <property type="entry name" value="NAD(P)-bd_dom_sf"/>
</dbReference>
<dbReference type="AlphaFoldDB" id="A0A7X2D5N5"/>
<accession>A0A7X2D5N5</accession>
<evidence type="ECO:0000256" key="1">
    <source>
        <dbReference type="ARBA" id="ARBA00005125"/>
    </source>
</evidence>
<feature type="domain" description="NAD-dependent epimerase/dehydratase" evidence="3">
    <location>
        <begin position="7"/>
        <end position="252"/>
    </location>
</feature>
<evidence type="ECO:0000313" key="4">
    <source>
        <dbReference type="EMBL" id="MQX37420.1"/>
    </source>
</evidence>
<dbReference type="InterPro" id="IPR001509">
    <property type="entry name" value="Epimerase_deHydtase"/>
</dbReference>
<comment type="caution">
    <text evidence="4">The sequence shown here is derived from an EMBL/GenBank/DDBJ whole genome shotgun (WGS) entry which is preliminary data.</text>
</comment>
<gene>
    <name evidence="4" type="ORF">GHC57_12915</name>
</gene>
<comment type="similarity">
    <text evidence="2">Belongs to the NAD(P)-dependent epimerase/dehydratase family.</text>
</comment>
<evidence type="ECO:0000256" key="2">
    <source>
        <dbReference type="ARBA" id="ARBA00007637"/>
    </source>
</evidence>
<evidence type="ECO:0000313" key="5">
    <source>
        <dbReference type="Proteomes" id="UP000434582"/>
    </source>
</evidence>
<name>A0A7X2D5N5_9PROT</name>